<organism evidence="3 4">
    <name type="scientific">Xenopus laevis</name>
    <name type="common">African clawed frog</name>
    <dbReference type="NCBI Taxonomy" id="8355"/>
    <lineage>
        <taxon>Eukaryota</taxon>
        <taxon>Metazoa</taxon>
        <taxon>Chordata</taxon>
        <taxon>Craniata</taxon>
        <taxon>Vertebrata</taxon>
        <taxon>Euteleostomi</taxon>
        <taxon>Amphibia</taxon>
        <taxon>Batrachia</taxon>
        <taxon>Anura</taxon>
        <taxon>Pipoidea</taxon>
        <taxon>Pipidae</taxon>
        <taxon>Xenopodinae</taxon>
        <taxon>Xenopus</taxon>
        <taxon>Xenopus</taxon>
    </lineage>
</organism>
<evidence type="ECO:0000313" key="4">
    <source>
        <dbReference type="Proteomes" id="UP000694892"/>
    </source>
</evidence>
<dbReference type="AlphaFoldDB" id="A0A974HU15"/>
<sequence length="244" mass="29178">MAFLFNDSEWESDINEVFDNVSESEAYSDTEIRSLVAEFKVYKKTLIQQMRLRWEISSLENYVKAKMVPRGLRLKKSPSFNLKKSGGQEFLDKWNSILSDCSPKLMQLMIVENTKNITQINKQVEEERSKLEENKEDNQFSALNDKIKSELMKIQQEIKIRKKKKFLRDTEDYKKGQVYVTHENQFNPSDNEQEYSEGRQGRKLQSKNGERDQQEERKEREGHIQLRDRSKWGYSPKRRFKKKM</sequence>
<feature type="coiled-coil region" evidence="1">
    <location>
        <begin position="114"/>
        <end position="141"/>
    </location>
</feature>
<evidence type="ECO:0000256" key="1">
    <source>
        <dbReference type="SAM" id="Coils"/>
    </source>
</evidence>
<protein>
    <submittedName>
        <fullName evidence="3">Uncharacterized protein</fullName>
    </submittedName>
</protein>
<accession>A0A974HU15</accession>
<evidence type="ECO:0000256" key="2">
    <source>
        <dbReference type="SAM" id="MobiDB-lite"/>
    </source>
</evidence>
<reference evidence="4" key="1">
    <citation type="journal article" date="2016" name="Nature">
        <title>Genome evolution in the allotetraploid frog Xenopus laevis.</title>
        <authorList>
            <person name="Session A.M."/>
            <person name="Uno Y."/>
            <person name="Kwon T."/>
            <person name="Chapman J.A."/>
            <person name="Toyoda A."/>
            <person name="Takahashi S."/>
            <person name="Fukui A."/>
            <person name="Hikosaka A."/>
            <person name="Suzuki A."/>
            <person name="Kondo M."/>
            <person name="van Heeringen S.J."/>
            <person name="Quigley I."/>
            <person name="Heinz S."/>
            <person name="Ogino H."/>
            <person name="Ochi H."/>
            <person name="Hellsten U."/>
            <person name="Lyons J.B."/>
            <person name="Simakov O."/>
            <person name="Putnam N."/>
            <person name="Stites J."/>
            <person name="Kuroki Y."/>
            <person name="Tanaka T."/>
            <person name="Michiue T."/>
            <person name="Watanabe M."/>
            <person name="Bogdanovic O."/>
            <person name="Lister R."/>
            <person name="Georgiou G."/>
            <person name="Paranjpe S.S."/>
            <person name="van Kruijsbergen I."/>
            <person name="Shu S."/>
            <person name="Carlson J."/>
            <person name="Kinoshita T."/>
            <person name="Ohta Y."/>
            <person name="Mawaribuchi S."/>
            <person name="Jenkins J."/>
            <person name="Grimwood J."/>
            <person name="Schmutz J."/>
            <person name="Mitros T."/>
            <person name="Mozaffari S.V."/>
            <person name="Suzuki Y."/>
            <person name="Haramoto Y."/>
            <person name="Yamamoto T.S."/>
            <person name="Takagi C."/>
            <person name="Heald R."/>
            <person name="Miller K."/>
            <person name="Haudenschild C."/>
            <person name="Kitzman J."/>
            <person name="Nakayama T."/>
            <person name="Izutsu Y."/>
            <person name="Robert J."/>
            <person name="Fortriede J."/>
            <person name="Burns K."/>
            <person name="Lotay V."/>
            <person name="Karimi K."/>
            <person name="Yasuoka Y."/>
            <person name="Dichmann D.S."/>
            <person name="Flajnik M.F."/>
            <person name="Houston D.W."/>
            <person name="Shendure J."/>
            <person name="DuPasquier L."/>
            <person name="Vize P.D."/>
            <person name="Zorn A.M."/>
            <person name="Ito M."/>
            <person name="Marcotte E.M."/>
            <person name="Wallingford J.B."/>
            <person name="Ito Y."/>
            <person name="Asashima M."/>
            <person name="Ueno N."/>
            <person name="Matsuda Y."/>
            <person name="Veenstra G.J."/>
            <person name="Fujiyama A."/>
            <person name="Harland R.M."/>
            <person name="Taira M."/>
            <person name="Rokhsar D.S."/>
        </authorList>
    </citation>
    <scope>NUCLEOTIDE SEQUENCE [LARGE SCALE GENOMIC DNA]</scope>
    <source>
        <strain evidence="4">J</strain>
    </source>
</reference>
<name>A0A974HU15_XENLA</name>
<dbReference type="Proteomes" id="UP000694892">
    <property type="component" value="Chromosome 3L"/>
</dbReference>
<proteinExistence type="predicted"/>
<gene>
    <name evidence="3" type="ORF">XELAEV_18018510mg</name>
</gene>
<feature type="region of interest" description="Disordered" evidence="2">
    <location>
        <begin position="184"/>
        <end position="244"/>
    </location>
</feature>
<dbReference type="EMBL" id="CM004470">
    <property type="protein sequence ID" value="OCT89896.1"/>
    <property type="molecule type" value="Genomic_DNA"/>
</dbReference>
<evidence type="ECO:0000313" key="3">
    <source>
        <dbReference type="EMBL" id="OCT89896.1"/>
    </source>
</evidence>
<keyword evidence="1" id="KW-0175">Coiled coil</keyword>
<feature type="compositionally biased region" description="Basic and acidic residues" evidence="2">
    <location>
        <begin position="208"/>
        <end position="231"/>
    </location>
</feature>